<evidence type="ECO:0000256" key="9">
    <source>
        <dbReference type="SAM" id="MobiDB-lite"/>
    </source>
</evidence>
<evidence type="ECO:0000256" key="8">
    <source>
        <dbReference type="ARBA" id="ARBA00023237"/>
    </source>
</evidence>
<reference evidence="11" key="1">
    <citation type="submission" date="2024-05" db="EMBL/GenBank/DDBJ databases">
        <title>Isolation and characterization of Sporomusa carbonis sp. nov., a carboxydotrophic hydrogenogen in the genus of Sporomusa isolated from a charcoal burning pile.</title>
        <authorList>
            <person name="Boeer T."/>
            <person name="Rosenbaum F."/>
            <person name="Eysell L."/>
            <person name="Mueller V."/>
            <person name="Daniel R."/>
            <person name="Poehlein A."/>
        </authorList>
    </citation>
    <scope>NUCLEOTIDE SEQUENCE [LARGE SCALE GENOMIC DNA]</scope>
    <source>
        <strain evidence="11">DSM 10669</strain>
    </source>
</reference>
<dbReference type="InterPro" id="IPR013686">
    <property type="entry name" value="Polypept-transport_assoc_ShlB"/>
</dbReference>
<accession>A0ABZ3IPG6</accession>
<feature type="domain" description="POTRA" evidence="10">
    <location>
        <begin position="83"/>
        <end position="158"/>
    </location>
</feature>
<feature type="compositionally biased region" description="Basic and acidic residues" evidence="9">
    <location>
        <begin position="37"/>
        <end position="59"/>
    </location>
</feature>
<keyword evidence="6" id="KW-0653">Protein transport</keyword>
<keyword evidence="5" id="KW-0812">Transmembrane</keyword>
<dbReference type="Pfam" id="PF03865">
    <property type="entry name" value="ShlB"/>
    <property type="match status" value="1"/>
</dbReference>
<keyword evidence="12" id="KW-1185">Reference proteome</keyword>
<evidence type="ECO:0000259" key="10">
    <source>
        <dbReference type="PROSITE" id="PS51779"/>
    </source>
</evidence>
<dbReference type="Proteomes" id="UP000216752">
    <property type="component" value="Chromosome"/>
</dbReference>
<comment type="similarity">
    <text evidence="2">Belongs to the TPS (TC 1.B.20) family.</text>
</comment>
<evidence type="ECO:0000256" key="6">
    <source>
        <dbReference type="ARBA" id="ARBA00022927"/>
    </source>
</evidence>
<dbReference type="Gene3D" id="2.40.160.50">
    <property type="entry name" value="membrane protein fhac: a member of the omp85/tpsb transporter family"/>
    <property type="match status" value="1"/>
</dbReference>
<dbReference type="InterPro" id="IPR027282">
    <property type="entry name" value="TPS"/>
</dbReference>
<dbReference type="InterPro" id="IPR034746">
    <property type="entry name" value="POTRA"/>
</dbReference>
<dbReference type="PANTHER" id="PTHR34597:SF3">
    <property type="entry name" value="OUTER MEMBRANE TRANSPORTER CDIB"/>
    <property type="match status" value="1"/>
</dbReference>
<keyword evidence="4" id="KW-1134">Transmembrane beta strand</keyword>
<dbReference type="PANTHER" id="PTHR34597">
    <property type="entry name" value="SLR1661 PROTEIN"/>
    <property type="match status" value="1"/>
</dbReference>
<dbReference type="InterPro" id="IPR051544">
    <property type="entry name" value="TPS_OM_transporter"/>
</dbReference>
<comment type="subcellular location">
    <subcellularLocation>
        <location evidence="1">Cell outer membrane</location>
    </subcellularLocation>
</comment>
<proteinExistence type="inferred from homology"/>
<evidence type="ECO:0000256" key="4">
    <source>
        <dbReference type="ARBA" id="ARBA00022452"/>
    </source>
</evidence>
<dbReference type="Pfam" id="PF08479">
    <property type="entry name" value="POTRA_2"/>
    <property type="match status" value="1"/>
</dbReference>
<sequence length="568" mass="63481">MIQNTHKYLLLVKICVLILIILFTATNLTWAAPPSRTDIEEQNRKARQEDQDRRQREQGQDVFLQKGKQGAETVKLPDEIPSFTINTIKIEGDEEGRFPWIYELTKKYQGQKIGWQGINIIVKILTNAFIDRGYVTTRVLIPQQDIATGVLTLQVVPGTIKDFKLSDPAIRADWKSAFPTRPGDILNLRDLEQGLEQMKRVPSQDAEMQLLPGDKPGESIVQITVKQKKPWKLVLSLDDSGSKATGKLQESETFSLDNLFGVNDLFNISLNSDAERKGDQYGTKGDSFSYSFPQGYWTYSLSSSVYKYHQTIENLGTFFVPSGRTRNLEIKAEKLVYRDQTRKTSLAFSLIKSRSKSYIDDTEIEIQRRKTTAAKLALNHKQYNGQAVVDYTVAYKRGVPWLGAQDDPSASQSNQPTTHYNIWTLDASLTTPVTIGKTKASYNSALHGQYTKDLLYAAEFLSIGNRYTVRGFDGEQTLAAETGWYLRNEISVPIKETGPEIYLALDVGHIGGASAGQSPGKSLVGSTLGLRGTLAGAQYEVFIGKAIKRPAGMDVPDHVLGFQLLYQI</sequence>
<evidence type="ECO:0000256" key="1">
    <source>
        <dbReference type="ARBA" id="ARBA00004442"/>
    </source>
</evidence>
<evidence type="ECO:0000256" key="2">
    <source>
        <dbReference type="ARBA" id="ARBA00009055"/>
    </source>
</evidence>
<dbReference type="InterPro" id="IPR035251">
    <property type="entry name" value="ShlB_POTRA"/>
</dbReference>
<organism evidence="11 12">
    <name type="scientific">Sporomusa silvacetica DSM 10669</name>
    <dbReference type="NCBI Taxonomy" id="1123289"/>
    <lineage>
        <taxon>Bacteria</taxon>
        <taxon>Bacillati</taxon>
        <taxon>Bacillota</taxon>
        <taxon>Negativicutes</taxon>
        <taxon>Selenomonadales</taxon>
        <taxon>Sporomusaceae</taxon>
        <taxon>Sporomusa</taxon>
    </lineage>
</organism>
<feature type="region of interest" description="Disordered" evidence="9">
    <location>
        <begin position="37"/>
        <end position="63"/>
    </location>
</feature>
<keyword evidence="3" id="KW-0813">Transport</keyword>
<dbReference type="Pfam" id="PF17287">
    <property type="entry name" value="POTRA_3"/>
    <property type="match status" value="1"/>
</dbReference>
<dbReference type="Gene3D" id="3.10.20.310">
    <property type="entry name" value="membrane protein fhac"/>
    <property type="match status" value="1"/>
</dbReference>
<evidence type="ECO:0000256" key="3">
    <source>
        <dbReference type="ARBA" id="ARBA00022448"/>
    </source>
</evidence>
<dbReference type="InterPro" id="IPR005565">
    <property type="entry name" value="Hemolysn_activator_HlyB_C"/>
</dbReference>
<evidence type="ECO:0000256" key="5">
    <source>
        <dbReference type="ARBA" id="ARBA00022692"/>
    </source>
</evidence>
<gene>
    <name evidence="11" type="primary">shlB</name>
    <name evidence="11" type="ORF">SPSIL_038200</name>
</gene>
<protein>
    <submittedName>
        <fullName evidence="11">Hemolysin transporter protein ShlB</fullName>
    </submittedName>
</protein>
<evidence type="ECO:0000313" key="12">
    <source>
        <dbReference type="Proteomes" id="UP000216752"/>
    </source>
</evidence>
<keyword evidence="7" id="KW-0472">Membrane</keyword>
<dbReference type="EMBL" id="CP155573">
    <property type="protein sequence ID" value="XFO67601.1"/>
    <property type="molecule type" value="Genomic_DNA"/>
</dbReference>
<evidence type="ECO:0000256" key="7">
    <source>
        <dbReference type="ARBA" id="ARBA00023136"/>
    </source>
</evidence>
<dbReference type="PIRSF" id="PIRSF029745">
    <property type="entry name" value="FhaC"/>
    <property type="match status" value="1"/>
</dbReference>
<dbReference type="RefSeq" id="WP_094606309.1">
    <property type="nucleotide sequence ID" value="NZ_CP155573.1"/>
</dbReference>
<evidence type="ECO:0000313" key="11">
    <source>
        <dbReference type="EMBL" id="XFO67601.1"/>
    </source>
</evidence>
<dbReference type="PROSITE" id="PS51779">
    <property type="entry name" value="POTRA"/>
    <property type="match status" value="1"/>
</dbReference>
<name>A0ABZ3IPG6_9FIRM</name>
<keyword evidence="8" id="KW-0998">Cell outer membrane</keyword>